<dbReference type="STRING" id="946483.Cenrod_1499"/>
<dbReference type="InterPro" id="IPR023181">
    <property type="entry name" value="Homospermid_syn-like_C"/>
</dbReference>
<evidence type="ECO:0000313" key="4">
    <source>
        <dbReference type="Proteomes" id="UP000017184"/>
    </source>
</evidence>
<dbReference type="eggNOG" id="COG5310">
    <property type="taxonomic scope" value="Bacteria"/>
</dbReference>
<dbReference type="Gene3D" id="3.40.50.720">
    <property type="entry name" value="NAD(P)-binding Rossmann-like Domain"/>
    <property type="match status" value="1"/>
</dbReference>
<evidence type="ECO:0000259" key="1">
    <source>
        <dbReference type="Pfam" id="PF03435"/>
    </source>
</evidence>
<dbReference type="InterPro" id="IPR036291">
    <property type="entry name" value="NAD(P)-bd_dom_sf"/>
</dbReference>
<dbReference type="KEGG" id="cbx:Cenrod_1499"/>
<dbReference type="EMBL" id="CP004885">
    <property type="protein sequence ID" value="AGX87585.1"/>
    <property type="molecule type" value="Genomic_DNA"/>
</dbReference>
<dbReference type="PATRIC" id="fig|946483.4.peg.1516"/>
<evidence type="ECO:0000313" key="3">
    <source>
        <dbReference type="EMBL" id="AGX87585.1"/>
    </source>
</evidence>
<proteinExistence type="predicted"/>
<reference evidence="3 4" key="1">
    <citation type="journal article" date="2013" name="Genome Biol.">
        <title>Genomic analysis reveals key aspects of prokaryotic symbiosis in the phototrophic consortium "Chlorochromatium aggregatum".</title>
        <authorList>
            <person name="Liu Z."/>
            <person name="Muller J."/>
            <person name="Li T."/>
            <person name="Alvey R.M."/>
            <person name="Vogl K."/>
            <person name="Frigaard N.U."/>
            <person name="Rockwell N.C."/>
            <person name="Boyd E.S."/>
            <person name="Tomsho L.P."/>
            <person name="Schuster S.C."/>
            <person name="Henke P."/>
            <person name="Rohde M."/>
            <person name="Overmann J."/>
            <person name="Bryant D.A."/>
        </authorList>
    </citation>
    <scope>NUCLEOTIDE SEQUENCE [LARGE SCALE GENOMIC DNA]</scope>
    <source>
        <strain evidence="3">CR</strain>
    </source>
</reference>
<name>U5N8E5_9BURK</name>
<feature type="domain" description="Saccharopine dehydrogenase NADP binding" evidence="1">
    <location>
        <begin position="47"/>
        <end position="186"/>
    </location>
</feature>
<dbReference type="InterPro" id="IPR005097">
    <property type="entry name" value="Sacchrp_dh_NADP-bd"/>
</dbReference>
<protein>
    <submittedName>
        <fullName evidence="3">Homospermidine synthase</fullName>
    </submittedName>
</protein>
<dbReference type="Pfam" id="PF03435">
    <property type="entry name" value="Sacchrp_dh_NADP"/>
    <property type="match status" value="1"/>
</dbReference>
<dbReference type="Pfam" id="PF16653">
    <property type="entry name" value="Sacchrp_dh_C"/>
    <property type="match status" value="1"/>
</dbReference>
<accession>U5N8E5</accession>
<dbReference type="InterPro" id="IPR032095">
    <property type="entry name" value="Sacchrp_dh-like_C"/>
</dbReference>
<dbReference type="AlphaFoldDB" id="U5N8E5"/>
<feature type="domain" description="Saccharopine dehydrogenase-like C-terminal" evidence="2">
    <location>
        <begin position="190"/>
        <end position="472"/>
    </location>
</feature>
<evidence type="ECO:0000259" key="2">
    <source>
        <dbReference type="Pfam" id="PF16653"/>
    </source>
</evidence>
<dbReference type="Gene3D" id="3.30.360.30">
    <property type="entry name" value="homospermidine synthase like"/>
    <property type="match status" value="1"/>
</dbReference>
<dbReference type="HOGENOM" id="CLU_046538_0_0_4"/>
<sequence>MGWLKCEVFVVVSRTAMAVQETNRYYGDIPMPLKEVASRAVEFPHHILFVGFGAVGQGALPLLLRHLAIPTDRVAILSADEDGKDVARQFGVALEVVRLDRDCYREVLAQRLRPGDFLVNASLNISSVELVAWCQQAGVLYIDACVEPWAGEHMDAAVTPALRSNYAYREQALALRSQFPSGPTAMLMHGANPGLVSHFVKEALSQLAAEAGIDVLASMRREDWAQLAMRLGIRAIQVAERDGQVSGRAKLPDEFVNTWSCPGFYEEAIQPAELGWGTHEKCLPPDGREHDFGCKAGIYLDRPGLSTRVRSWVPHHGAFHGWLISHGESLSIADYLTVREGADVIYRPTCYYAYHPCDQAVLSLLEFAAREGRPQSTCRVLRDELVGGMDELGVLLMGPKTGAYWYGSQLDVHTARTLCPFNNATTLQVNAPFVAAILWAMAHPQAGIVEPEEIDHHFVLQFARPYLGKLVGAHGHWTPLQGRSKLFAEEIDAADPWQFTNFLVR</sequence>
<dbReference type="Proteomes" id="UP000017184">
    <property type="component" value="Chromosome"/>
</dbReference>
<organism evidence="3 4">
    <name type="scientific">Candidatus Symbiobacter mobilis CR</name>
    <dbReference type="NCBI Taxonomy" id="946483"/>
    <lineage>
        <taxon>Bacteria</taxon>
        <taxon>Pseudomonadati</taxon>
        <taxon>Pseudomonadota</taxon>
        <taxon>Betaproteobacteria</taxon>
        <taxon>Burkholderiales</taxon>
        <taxon>Comamonadaceae</taxon>
    </lineage>
</organism>
<keyword evidence="4" id="KW-1185">Reference proteome</keyword>
<gene>
    <name evidence="3" type="primary">hss</name>
    <name evidence="3" type="ORF">Cenrod_1499</name>
</gene>
<dbReference type="SUPFAM" id="SSF51735">
    <property type="entry name" value="NAD(P)-binding Rossmann-fold domains"/>
    <property type="match status" value="1"/>
</dbReference>